<evidence type="ECO:0000313" key="7">
    <source>
        <dbReference type="EMBL" id="GGH37065.1"/>
    </source>
</evidence>
<dbReference type="Proteomes" id="UP000657592">
    <property type="component" value="Unassembled WGS sequence"/>
</dbReference>
<evidence type="ECO:0000256" key="4">
    <source>
        <dbReference type="RuleBase" id="RU003345"/>
    </source>
</evidence>
<dbReference type="InterPro" id="IPR016163">
    <property type="entry name" value="Ald_DH_C"/>
</dbReference>
<dbReference type="EMBL" id="BMJY01000002">
    <property type="protein sequence ID" value="GGH37065.1"/>
    <property type="molecule type" value="Genomic_DNA"/>
</dbReference>
<dbReference type="InterPro" id="IPR016161">
    <property type="entry name" value="Ald_DH/histidinol_DH"/>
</dbReference>
<proteinExistence type="inferred from homology"/>
<dbReference type="FunFam" id="3.40.309.10:FF:000012">
    <property type="entry name" value="Betaine aldehyde dehydrogenase"/>
    <property type="match status" value="1"/>
</dbReference>
<feature type="region of interest" description="Disordered" evidence="5">
    <location>
        <begin position="1"/>
        <end position="26"/>
    </location>
</feature>
<evidence type="ECO:0000313" key="8">
    <source>
        <dbReference type="Proteomes" id="UP000657592"/>
    </source>
</evidence>
<dbReference type="InterPro" id="IPR015590">
    <property type="entry name" value="Aldehyde_DH_dom"/>
</dbReference>
<evidence type="ECO:0000256" key="2">
    <source>
        <dbReference type="ARBA" id="ARBA00023002"/>
    </source>
</evidence>
<dbReference type="GO" id="GO:0016620">
    <property type="term" value="F:oxidoreductase activity, acting on the aldehyde or oxo group of donors, NAD or NADP as acceptor"/>
    <property type="evidence" value="ECO:0007669"/>
    <property type="project" value="InterPro"/>
</dbReference>
<protein>
    <submittedName>
        <fullName evidence="7">Aldehyde dehydrogenase</fullName>
    </submittedName>
</protein>
<dbReference type="InterPro" id="IPR029510">
    <property type="entry name" value="Ald_DH_CS_GLU"/>
</dbReference>
<dbReference type="Pfam" id="PF00171">
    <property type="entry name" value="Aldedh"/>
    <property type="match status" value="1"/>
</dbReference>
<sequence>MVIPAARPVDTELNEENTMSQTAEASFAPPEVAPRLWIGGAWRDPEGGATMDVIDPATGRAVAQVAAASTGDVAAAAAAARTAFRDGEWARMPARERSRVLLRAAALMRERVEELAQAESLDVGKPIAFARMIDVPNAADLYEYYGTLAPHLDGATRDVPIPAFAYTRCEPRGVVAAISPFNFPLILSSSKIAPALAAGNTVVHKPSPLTPLSALLMAELLRDAGVPDGVYNVVTGPGAELGDALVRDPAVDMVAFTGSTAVGRVVARTAGELLKPVAAELGGNAANILFADADLDQAVGAVINAFVFNTGQFCMAGPRLLVERPVYDTVVGILEQAVGGVPLGRPSDPGTVIGPLASAAQRDRVDEMVRDAVASGGRVVTGGERIELDGGFYYAPTVIVDLPDDALAVREEVFGPVLTVQAFDTEDEAVALANGTAYGLAAGVQTTDISRAHRVAARLEAGIVWVNGWAMLDAAMPFGGVKDSGWGRENGPEALASFTRSKSVIIGLGQPGG</sequence>
<dbReference type="Gene3D" id="3.40.605.10">
    <property type="entry name" value="Aldehyde Dehydrogenase, Chain A, domain 1"/>
    <property type="match status" value="1"/>
</dbReference>
<accession>A0A917IE27</accession>
<reference evidence="7" key="1">
    <citation type="journal article" date="2014" name="Int. J. Syst. Evol. Microbiol.">
        <title>Complete genome sequence of Corynebacterium casei LMG S-19264T (=DSM 44701T), isolated from a smear-ripened cheese.</title>
        <authorList>
            <consortium name="US DOE Joint Genome Institute (JGI-PGF)"/>
            <person name="Walter F."/>
            <person name="Albersmeier A."/>
            <person name="Kalinowski J."/>
            <person name="Ruckert C."/>
        </authorList>
    </citation>
    <scope>NUCLEOTIDE SEQUENCE</scope>
    <source>
        <strain evidence="7">CGMCC 1.15794</strain>
    </source>
</reference>
<dbReference type="PANTHER" id="PTHR11699">
    <property type="entry name" value="ALDEHYDE DEHYDROGENASE-RELATED"/>
    <property type="match status" value="1"/>
</dbReference>
<dbReference type="AlphaFoldDB" id="A0A917IE27"/>
<dbReference type="Gene3D" id="3.40.309.10">
    <property type="entry name" value="Aldehyde Dehydrogenase, Chain A, domain 2"/>
    <property type="match status" value="1"/>
</dbReference>
<keyword evidence="2 4" id="KW-0560">Oxidoreductase</keyword>
<evidence type="ECO:0000256" key="3">
    <source>
        <dbReference type="PROSITE-ProRule" id="PRU10007"/>
    </source>
</evidence>
<dbReference type="FunFam" id="3.40.605.10:FF:000007">
    <property type="entry name" value="NAD/NADP-dependent betaine aldehyde dehydrogenase"/>
    <property type="match status" value="1"/>
</dbReference>
<dbReference type="InterPro" id="IPR016162">
    <property type="entry name" value="Ald_DH_N"/>
</dbReference>
<comment type="caution">
    <text evidence="7">The sequence shown here is derived from an EMBL/GenBank/DDBJ whole genome shotgun (WGS) entry which is preliminary data.</text>
</comment>
<evidence type="ECO:0000259" key="6">
    <source>
        <dbReference type="Pfam" id="PF00171"/>
    </source>
</evidence>
<comment type="similarity">
    <text evidence="1 4">Belongs to the aldehyde dehydrogenase family.</text>
</comment>
<evidence type="ECO:0000256" key="5">
    <source>
        <dbReference type="SAM" id="MobiDB-lite"/>
    </source>
</evidence>
<gene>
    <name evidence="7" type="ORF">GCM10010921_06660</name>
</gene>
<feature type="active site" evidence="3">
    <location>
        <position position="280"/>
    </location>
</feature>
<organism evidence="7 8">
    <name type="scientific">Microbacterium album</name>
    <dbReference type="NCBI Taxonomy" id="2053191"/>
    <lineage>
        <taxon>Bacteria</taxon>
        <taxon>Bacillati</taxon>
        <taxon>Actinomycetota</taxon>
        <taxon>Actinomycetes</taxon>
        <taxon>Micrococcales</taxon>
        <taxon>Microbacteriaceae</taxon>
        <taxon>Microbacterium</taxon>
    </lineage>
</organism>
<keyword evidence="8" id="KW-1185">Reference proteome</keyword>
<feature type="domain" description="Aldehyde dehydrogenase" evidence="6">
    <location>
        <begin position="42"/>
        <end position="504"/>
    </location>
</feature>
<dbReference type="SUPFAM" id="SSF53720">
    <property type="entry name" value="ALDH-like"/>
    <property type="match status" value="1"/>
</dbReference>
<evidence type="ECO:0000256" key="1">
    <source>
        <dbReference type="ARBA" id="ARBA00009986"/>
    </source>
</evidence>
<reference evidence="7" key="2">
    <citation type="submission" date="2020-09" db="EMBL/GenBank/DDBJ databases">
        <authorList>
            <person name="Sun Q."/>
            <person name="Zhou Y."/>
        </authorList>
    </citation>
    <scope>NUCLEOTIDE SEQUENCE</scope>
    <source>
        <strain evidence="7">CGMCC 1.15794</strain>
    </source>
</reference>
<name>A0A917IE27_9MICO</name>
<dbReference type="PROSITE" id="PS00687">
    <property type="entry name" value="ALDEHYDE_DEHYDR_GLU"/>
    <property type="match status" value="1"/>
</dbReference>